<feature type="transmembrane region" description="Helical" evidence="1">
    <location>
        <begin position="6"/>
        <end position="24"/>
    </location>
</feature>
<dbReference type="Gene3D" id="3.40.50.410">
    <property type="entry name" value="von Willebrand factor, type A domain"/>
    <property type="match status" value="1"/>
</dbReference>
<gene>
    <name evidence="4" type="ORF">OE104_05050</name>
</gene>
<feature type="transmembrane region" description="Helical" evidence="1">
    <location>
        <begin position="59"/>
        <end position="80"/>
    </location>
</feature>
<keyword evidence="1" id="KW-1133">Transmembrane helix</keyword>
<dbReference type="RefSeq" id="WP_275418484.1">
    <property type="nucleotide sequence ID" value="NZ_CP106878.1"/>
</dbReference>
<name>A0A9E8LWM3_9BACI</name>
<keyword evidence="1" id="KW-0812">Transmembrane</keyword>
<evidence type="ECO:0000256" key="1">
    <source>
        <dbReference type="SAM" id="Phobius"/>
    </source>
</evidence>
<sequence length="589" mass="68184">MGFLYPFMFGLTLFVLLFIVLYFFRKQYEEKIIPSNMLWTQLLNEREASRFFHKWQNHLLFWLQLFALIFLMIALTRPFFITERETGEELIFVVDPSATMSTRVDSVPIFERHREEMLAIVDRLYEQVVTIITAGVQPEIVIWKESDQKKLKETIENLAVTYEHENIENALRFAKAFSNQKTAIHLFSDGVKQEDVSKIINDRYVSVHNVDKEVINVSLQSFVVDREDDNMKGLVVVKNESNFEKEASFTVEGERGIVFQTSIAIQPDSTILIPIDSLPNEKFYRGVLKVEDDYVQDNFSTVILHSNRQPVYILGDISPFFVRGLESIGVDVYQIDAEETIPKGEGIVATDDVFHVTNEHSAFFFFERSTEGFIQNTGPIEQVNDPLLNYVDMGNVYISQSRSTSPFSELESIVSVDNRPLIQKGKVSGVPTIAFLFPFEQTDWPMHPNFPIFLYNSYEWLAQQSTPIAYFQPGEKKWLAVDQQSFEIFTLEGKRLYSINTEEEAFQAPYEPGLYQAVSDNKIYYFCVLLDDREKTVATEQSFILNDTLLDGTMEGGKTTNIELLSLMFAFIAFLLLIVEWEVYRKWLK</sequence>
<proteinExistence type="predicted"/>
<accession>A0A9E8LWM3</accession>
<dbReference type="Proteomes" id="UP001164718">
    <property type="component" value="Chromosome"/>
</dbReference>
<evidence type="ECO:0000259" key="3">
    <source>
        <dbReference type="Pfam" id="PF13519"/>
    </source>
</evidence>
<dbReference type="PANTHER" id="PTHR37464:SF1">
    <property type="entry name" value="BLL2463 PROTEIN"/>
    <property type="match status" value="1"/>
</dbReference>
<dbReference type="EMBL" id="CP106878">
    <property type="protein sequence ID" value="WAA10685.1"/>
    <property type="molecule type" value="Genomic_DNA"/>
</dbReference>
<dbReference type="InterPro" id="IPR024163">
    <property type="entry name" value="Aerotolerance_reg_N"/>
</dbReference>
<keyword evidence="5" id="KW-1185">Reference proteome</keyword>
<evidence type="ECO:0000259" key="2">
    <source>
        <dbReference type="Pfam" id="PF07584"/>
    </source>
</evidence>
<dbReference type="AlphaFoldDB" id="A0A9E8LWM3"/>
<dbReference type="SUPFAM" id="SSF53300">
    <property type="entry name" value="vWA-like"/>
    <property type="match status" value="1"/>
</dbReference>
<dbReference type="Pfam" id="PF13519">
    <property type="entry name" value="VWA_2"/>
    <property type="match status" value="1"/>
</dbReference>
<dbReference type="Pfam" id="PF07584">
    <property type="entry name" value="BatA"/>
    <property type="match status" value="1"/>
</dbReference>
<evidence type="ECO:0000313" key="4">
    <source>
        <dbReference type="EMBL" id="WAA10685.1"/>
    </source>
</evidence>
<dbReference type="PANTHER" id="PTHR37464">
    <property type="entry name" value="BLL2463 PROTEIN"/>
    <property type="match status" value="1"/>
</dbReference>
<dbReference type="InterPro" id="IPR002035">
    <property type="entry name" value="VWF_A"/>
</dbReference>
<evidence type="ECO:0000313" key="5">
    <source>
        <dbReference type="Proteomes" id="UP001164718"/>
    </source>
</evidence>
<reference evidence="4" key="1">
    <citation type="submission" date="2022-09" db="EMBL/GenBank/DDBJ databases">
        <title>Complete Genomes of Fervidibacillus albus and Fervidibacillus halotolerans isolated from tidal flat sediments.</title>
        <authorList>
            <person name="Kwon K.K."/>
            <person name="Yang S.-H."/>
            <person name="Park M.J."/>
            <person name="Oh H.-M."/>
        </authorList>
    </citation>
    <scope>NUCLEOTIDE SEQUENCE</scope>
    <source>
        <strain evidence="4">MEBiC13591</strain>
    </source>
</reference>
<feature type="domain" description="Aerotolerance regulator N-terminal" evidence="2">
    <location>
        <begin position="1"/>
        <end position="78"/>
    </location>
</feature>
<dbReference type="InterPro" id="IPR036465">
    <property type="entry name" value="vWFA_dom_sf"/>
</dbReference>
<keyword evidence="1" id="KW-0472">Membrane</keyword>
<organism evidence="4 5">
    <name type="scientific">Fervidibacillus albus</name>
    <dbReference type="NCBI Taxonomy" id="2980026"/>
    <lineage>
        <taxon>Bacteria</taxon>
        <taxon>Bacillati</taxon>
        <taxon>Bacillota</taxon>
        <taxon>Bacilli</taxon>
        <taxon>Bacillales</taxon>
        <taxon>Bacillaceae</taxon>
        <taxon>Fervidibacillus</taxon>
    </lineage>
</organism>
<protein>
    <submittedName>
        <fullName evidence="4">BatA and WFA domain-containing protein</fullName>
    </submittedName>
</protein>
<feature type="domain" description="VWFA" evidence="3">
    <location>
        <begin position="90"/>
        <end position="190"/>
    </location>
</feature>
<dbReference type="KEGG" id="faf:OE104_05050"/>
<feature type="transmembrane region" description="Helical" evidence="1">
    <location>
        <begin position="564"/>
        <end position="584"/>
    </location>
</feature>